<dbReference type="EMBL" id="JACMSC010000015">
    <property type="protein sequence ID" value="KAG6487002.1"/>
    <property type="molecule type" value="Genomic_DNA"/>
</dbReference>
<dbReference type="GO" id="GO:0043130">
    <property type="term" value="F:ubiquitin binding"/>
    <property type="evidence" value="ECO:0007669"/>
    <property type="project" value="TreeGrafter"/>
</dbReference>
<dbReference type="InterPro" id="IPR001012">
    <property type="entry name" value="UBX_dom"/>
</dbReference>
<dbReference type="PANTHER" id="PTHR23322">
    <property type="entry name" value="FAS-ASSOCIATED PROTEIN"/>
    <property type="match status" value="1"/>
</dbReference>
<name>A0A8J5FFZ3_ZINOF</name>
<evidence type="ECO:0000313" key="2">
    <source>
        <dbReference type="EMBL" id="KAG6487002.1"/>
    </source>
</evidence>
<dbReference type="Pfam" id="PF00789">
    <property type="entry name" value="UBX"/>
    <property type="match status" value="1"/>
</dbReference>
<evidence type="ECO:0000313" key="3">
    <source>
        <dbReference type="Proteomes" id="UP000734854"/>
    </source>
</evidence>
<dbReference type="GO" id="GO:0043161">
    <property type="term" value="P:proteasome-mediated ubiquitin-dependent protein catabolic process"/>
    <property type="evidence" value="ECO:0007669"/>
    <property type="project" value="TreeGrafter"/>
</dbReference>
<organism evidence="2 3">
    <name type="scientific">Zingiber officinale</name>
    <name type="common">Ginger</name>
    <name type="synonym">Amomum zingiber</name>
    <dbReference type="NCBI Taxonomy" id="94328"/>
    <lineage>
        <taxon>Eukaryota</taxon>
        <taxon>Viridiplantae</taxon>
        <taxon>Streptophyta</taxon>
        <taxon>Embryophyta</taxon>
        <taxon>Tracheophyta</taxon>
        <taxon>Spermatophyta</taxon>
        <taxon>Magnoliopsida</taxon>
        <taxon>Liliopsida</taxon>
        <taxon>Zingiberales</taxon>
        <taxon>Zingiberaceae</taxon>
        <taxon>Zingiber</taxon>
    </lineage>
</organism>
<reference evidence="2 3" key="1">
    <citation type="submission" date="2020-08" db="EMBL/GenBank/DDBJ databases">
        <title>Plant Genome Project.</title>
        <authorList>
            <person name="Zhang R.-G."/>
        </authorList>
    </citation>
    <scope>NUCLEOTIDE SEQUENCE [LARGE SCALE GENOMIC DNA]</scope>
    <source>
        <tissue evidence="2">Rhizome</tissue>
    </source>
</reference>
<protein>
    <recommendedName>
        <fullName evidence="1">UBX domain-containing protein</fullName>
    </recommendedName>
</protein>
<sequence length="271" mass="30440">MEFLPSMEEQQLLVSSFLQIVVGQTTAIATQFLQATRWNLHDAIRLFAHVKDGGGVSSPSMPPPINGNFRLQSDQVLASCNSDLVSRRAAWESKESVPSTANASHDKVSSLPLDLIRQGISDQGFLLFGPKANHSSLCQKRRRPFDSTLLNIQDPSKRLRQLDDEPNLDKNGGAFSSGYPILPEEPQDTKEVCRIRIRLPDDGHFIQRNFFRADSTKLLWSFCSLHLEDGQKRGFHFTQVIPGASKTLTYRSNLTFEEAGLSNWLITLVWD</sequence>
<dbReference type="GO" id="GO:0005634">
    <property type="term" value="C:nucleus"/>
    <property type="evidence" value="ECO:0007669"/>
    <property type="project" value="TreeGrafter"/>
</dbReference>
<dbReference type="AlphaFoldDB" id="A0A8J5FFZ3"/>
<gene>
    <name evidence="2" type="ORF">ZIOFF_055583</name>
</gene>
<dbReference type="OrthoDB" id="1920064at2759"/>
<dbReference type="Proteomes" id="UP000734854">
    <property type="component" value="Unassembled WGS sequence"/>
</dbReference>
<accession>A0A8J5FFZ3</accession>
<comment type="caution">
    <text evidence="2">The sequence shown here is derived from an EMBL/GenBank/DDBJ whole genome shotgun (WGS) entry which is preliminary data.</text>
</comment>
<dbReference type="InterPro" id="IPR050730">
    <property type="entry name" value="UBX_domain-protein"/>
</dbReference>
<dbReference type="Pfam" id="PF14555">
    <property type="entry name" value="UBA_4"/>
    <property type="match status" value="1"/>
</dbReference>
<proteinExistence type="predicted"/>
<dbReference type="PROSITE" id="PS50033">
    <property type="entry name" value="UBX"/>
    <property type="match status" value="1"/>
</dbReference>
<keyword evidence="3" id="KW-1185">Reference proteome</keyword>
<dbReference type="CDD" id="cd14273">
    <property type="entry name" value="UBA_TAP-C_like"/>
    <property type="match status" value="1"/>
</dbReference>
<dbReference type="CDD" id="cd01767">
    <property type="entry name" value="UBX"/>
    <property type="match status" value="1"/>
</dbReference>
<feature type="domain" description="UBX" evidence="1">
    <location>
        <begin position="188"/>
        <end position="269"/>
    </location>
</feature>
<dbReference type="PANTHER" id="PTHR23322:SF6">
    <property type="entry name" value="UBX DOMAIN-CONTAINING PROTEIN 7"/>
    <property type="match status" value="1"/>
</dbReference>
<evidence type="ECO:0000259" key="1">
    <source>
        <dbReference type="PROSITE" id="PS50033"/>
    </source>
</evidence>